<feature type="region of interest" description="Disordered" evidence="1">
    <location>
        <begin position="510"/>
        <end position="545"/>
    </location>
</feature>
<proteinExistence type="predicted"/>
<organism evidence="2 3">
    <name type="scientific">Alectoria fallacina</name>
    <dbReference type="NCBI Taxonomy" id="1903189"/>
    <lineage>
        <taxon>Eukaryota</taxon>
        <taxon>Fungi</taxon>
        <taxon>Dikarya</taxon>
        <taxon>Ascomycota</taxon>
        <taxon>Pezizomycotina</taxon>
        <taxon>Lecanoromycetes</taxon>
        <taxon>OSLEUM clade</taxon>
        <taxon>Lecanoromycetidae</taxon>
        <taxon>Lecanorales</taxon>
        <taxon>Lecanorineae</taxon>
        <taxon>Parmeliaceae</taxon>
        <taxon>Alectoria</taxon>
    </lineage>
</organism>
<feature type="compositionally biased region" description="Polar residues" evidence="1">
    <location>
        <begin position="36"/>
        <end position="45"/>
    </location>
</feature>
<feature type="compositionally biased region" description="Polar residues" evidence="1">
    <location>
        <begin position="512"/>
        <end position="543"/>
    </location>
</feature>
<gene>
    <name evidence="2" type="ORF">ALECFALPRED_000663</name>
</gene>
<dbReference type="AlphaFoldDB" id="A0A8H3I826"/>
<feature type="region of interest" description="Disordered" evidence="1">
    <location>
        <begin position="417"/>
        <end position="438"/>
    </location>
</feature>
<evidence type="ECO:0000313" key="2">
    <source>
        <dbReference type="EMBL" id="CAF9918382.1"/>
    </source>
</evidence>
<keyword evidence="3" id="KW-1185">Reference proteome</keyword>
<name>A0A8H3I826_9LECA</name>
<feature type="compositionally biased region" description="Low complexity" evidence="1">
    <location>
        <begin position="46"/>
        <end position="68"/>
    </location>
</feature>
<evidence type="ECO:0008006" key="4">
    <source>
        <dbReference type="Google" id="ProtNLM"/>
    </source>
</evidence>
<feature type="compositionally biased region" description="Polar residues" evidence="1">
    <location>
        <begin position="1"/>
        <end position="28"/>
    </location>
</feature>
<sequence length="583" mass="58299">MSSLSITPSIAASSETSAFVTTSSTTPATKPLIPDVTSSSDPTADTLTVSTPSQVSSTTPTLPSTLSTRAVSEHSDAATGTTPVSTSALVYVGSMNTENQGSAVVQPAETLSRLFNLVGNPPNDLQSSTNAPSFSSTPSPRLGASNPTISNVQSTFNVPKVAAKPSSSSTQNQVPSSSEVALLTSSTAAAGPFLPSSTAPILTSSPAAASQTPSQVVVPIPISSGVVQVLGAGGDTGNEFAPVTLDRSAPAPTGSAKYPTAEGGNTAMAAGFNDVYKTLNEDTACSPTDPSQAYACVDGEIAECQSDETYVLKSCPSFQSCYALPKPSGLTGVVVQCAVPSDAYSILAGLSSSTASPVAVTSQPAQILQAEGDFSQATQSVSAQNPAQPLTSSSSVPATIQSQTMVPAPSVLAVTATASPDQGSGRVDNPTVLTSTSPTSVQEAFQIQSQASTTSVNAVTATAQQVHDSNSFKISGKSDTSPPVPSTTAAIVSVPKALFAVVTAVENDRVSSNENSAQVSVATTQTSQPSPGISTPVVKSSAMSPPAVPVNEKVAVGNGQATVTVTVTVTTTEKSPAVTVTAS</sequence>
<evidence type="ECO:0000313" key="3">
    <source>
        <dbReference type="Proteomes" id="UP000664203"/>
    </source>
</evidence>
<evidence type="ECO:0000256" key="1">
    <source>
        <dbReference type="SAM" id="MobiDB-lite"/>
    </source>
</evidence>
<comment type="caution">
    <text evidence="2">The sequence shown here is derived from an EMBL/GenBank/DDBJ whole genome shotgun (WGS) entry which is preliminary data.</text>
</comment>
<accession>A0A8H3I826</accession>
<feature type="region of interest" description="Disordered" evidence="1">
    <location>
        <begin position="117"/>
        <end position="151"/>
    </location>
</feature>
<dbReference type="EMBL" id="CAJPDR010000111">
    <property type="protein sequence ID" value="CAF9918382.1"/>
    <property type="molecule type" value="Genomic_DNA"/>
</dbReference>
<dbReference type="OrthoDB" id="2362516at2759"/>
<reference evidence="2" key="1">
    <citation type="submission" date="2021-03" db="EMBL/GenBank/DDBJ databases">
        <authorList>
            <person name="Tagirdzhanova G."/>
        </authorList>
    </citation>
    <scope>NUCLEOTIDE SEQUENCE</scope>
</reference>
<feature type="region of interest" description="Disordered" evidence="1">
    <location>
        <begin position="1"/>
        <end position="82"/>
    </location>
</feature>
<dbReference type="Proteomes" id="UP000664203">
    <property type="component" value="Unassembled WGS sequence"/>
</dbReference>
<feature type="compositionally biased region" description="Polar residues" evidence="1">
    <location>
        <begin position="123"/>
        <end position="151"/>
    </location>
</feature>
<protein>
    <recommendedName>
        <fullName evidence="4">Carbohydrate-binding module family 19 domain-containing protein</fullName>
    </recommendedName>
</protein>